<protein>
    <submittedName>
        <fullName evidence="3">Uncharacterized protein</fullName>
    </submittedName>
</protein>
<proteinExistence type="inferred from homology"/>
<comment type="similarity">
    <text evidence="2">Belongs to the TacA antitoxin family.</text>
</comment>
<dbReference type="Gene3D" id="1.20.5.780">
    <property type="entry name" value="Single helix bin"/>
    <property type="match status" value="1"/>
</dbReference>
<dbReference type="STRING" id="1470434.AZF00_02590"/>
<gene>
    <name evidence="3" type="ORF">AZF00_02590</name>
</gene>
<dbReference type="GO" id="GO:0006355">
    <property type="term" value="P:regulation of DNA-templated transcription"/>
    <property type="evidence" value="ECO:0007669"/>
    <property type="project" value="InterPro"/>
</dbReference>
<evidence type="ECO:0000256" key="2">
    <source>
        <dbReference type="ARBA" id="ARBA00049988"/>
    </source>
</evidence>
<dbReference type="InterPro" id="IPR010985">
    <property type="entry name" value="Ribbon_hlx_hlx"/>
</dbReference>
<keyword evidence="1" id="KW-1277">Toxin-antitoxin system</keyword>
<dbReference type="InterPro" id="IPR014795">
    <property type="entry name" value="TacA_1-like"/>
</dbReference>
<dbReference type="SUPFAM" id="SSF47598">
    <property type="entry name" value="Ribbon-helix-helix"/>
    <property type="match status" value="1"/>
</dbReference>
<accession>A0A127M1Y8</accession>
<dbReference type="Proteomes" id="UP000074119">
    <property type="component" value="Chromosome"/>
</dbReference>
<dbReference type="PANTHER" id="PTHR35401">
    <property type="entry name" value="COPG FAMILY HELIX-TURN-HELIX PROTEIN-RELATED-RELATED"/>
    <property type="match status" value="1"/>
</dbReference>
<evidence type="ECO:0000313" key="4">
    <source>
        <dbReference type="Proteomes" id="UP000074119"/>
    </source>
</evidence>
<reference evidence="3 4" key="1">
    <citation type="submission" date="2015-12" db="EMBL/GenBank/DDBJ databases">
        <authorList>
            <person name="Shamseldin A."/>
            <person name="Moawad H."/>
            <person name="Abd El-Rahim W.M."/>
            <person name="Sadowsky M.J."/>
        </authorList>
    </citation>
    <scope>NUCLEOTIDE SEQUENCE [LARGE SCALE GENOMIC DNA]</scope>
    <source>
        <strain evidence="3 4">SM2</strain>
    </source>
</reference>
<dbReference type="Pfam" id="PF08681">
    <property type="entry name" value="TacA1"/>
    <property type="match status" value="1"/>
</dbReference>
<name>A0A127M1Y8_9GAMM</name>
<sequence length="119" mass="12950">MFVECLGNVAGKSGENVKTKKSHARYVVRVNEDIHMLIRSAAELSGSSMSQLLIDAAVSRARKVIGQKTSIKLTLQGAEKMHAALENSPVTSDALLDAAKNYKDKNYSETHFSDDPEGQ</sequence>
<organism evidence="3 4">
    <name type="scientific">Zhongshania aliphaticivorans</name>
    <dbReference type="NCBI Taxonomy" id="1470434"/>
    <lineage>
        <taxon>Bacteria</taxon>
        <taxon>Pseudomonadati</taxon>
        <taxon>Pseudomonadota</taxon>
        <taxon>Gammaproteobacteria</taxon>
        <taxon>Cellvibrionales</taxon>
        <taxon>Spongiibacteraceae</taxon>
        <taxon>Zhongshania</taxon>
    </lineage>
</organism>
<dbReference type="PANTHER" id="PTHR35401:SF2">
    <property type="entry name" value="ABC-TYPE TRANSPORT SYSTEM"/>
    <property type="match status" value="1"/>
</dbReference>
<dbReference type="EMBL" id="CP014544">
    <property type="protein sequence ID" value="AMO67253.1"/>
    <property type="molecule type" value="Genomic_DNA"/>
</dbReference>
<evidence type="ECO:0000256" key="1">
    <source>
        <dbReference type="ARBA" id="ARBA00022649"/>
    </source>
</evidence>
<evidence type="ECO:0000313" key="3">
    <source>
        <dbReference type="EMBL" id="AMO67253.1"/>
    </source>
</evidence>
<dbReference type="KEGG" id="zal:AZF00_02590"/>
<dbReference type="AlphaFoldDB" id="A0A127M1Y8"/>